<evidence type="ECO:0000313" key="5">
    <source>
        <dbReference type="EMBL" id="ELU40912.1"/>
    </source>
</evidence>
<keyword evidence="6" id="KW-1185">Reference proteome</keyword>
<gene>
    <name evidence="5" type="ORF">AG1IA_05053</name>
</gene>
<dbReference type="AlphaFoldDB" id="L8WVS4"/>
<dbReference type="Proteomes" id="UP000011668">
    <property type="component" value="Unassembled WGS sequence"/>
</dbReference>
<evidence type="ECO:0000256" key="1">
    <source>
        <dbReference type="ARBA" id="ARBA00023157"/>
    </source>
</evidence>
<dbReference type="PANTHER" id="PTHR46115">
    <property type="entry name" value="THIOREDOXIN-LIKE PROTEIN 1"/>
    <property type="match status" value="1"/>
</dbReference>
<organism evidence="5 6">
    <name type="scientific">Thanatephorus cucumeris (strain AG1-IA)</name>
    <name type="common">Rice sheath blight fungus</name>
    <name type="synonym">Rhizoctonia solani</name>
    <dbReference type="NCBI Taxonomy" id="983506"/>
    <lineage>
        <taxon>Eukaryota</taxon>
        <taxon>Fungi</taxon>
        <taxon>Dikarya</taxon>
        <taxon>Basidiomycota</taxon>
        <taxon>Agaricomycotina</taxon>
        <taxon>Agaricomycetes</taxon>
        <taxon>Cantharellales</taxon>
        <taxon>Ceratobasidiaceae</taxon>
        <taxon>Rhizoctonia</taxon>
        <taxon>Rhizoctonia solani AG-1</taxon>
    </lineage>
</organism>
<feature type="repeat" description="TPR" evidence="2">
    <location>
        <begin position="225"/>
        <end position="258"/>
    </location>
</feature>
<feature type="domain" description="Thioredoxin" evidence="4">
    <location>
        <begin position="38"/>
        <end position="107"/>
    </location>
</feature>
<reference evidence="5 6" key="1">
    <citation type="journal article" date="2013" name="Nat. Commun.">
        <title>The evolution and pathogenic mechanisms of the rice sheath blight pathogen.</title>
        <authorList>
            <person name="Zheng A."/>
            <person name="Lin R."/>
            <person name="Xu L."/>
            <person name="Qin P."/>
            <person name="Tang C."/>
            <person name="Ai P."/>
            <person name="Zhang D."/>
            <person name="Liu Y."/>
            <person name="Sun Z."/>
            <person name="Feng H."/>
            <person name="Wang Y."/>
            <person name="Chen Y."/>
            <person name="Liang X."/>
            <person name="Fu R."/>
            <person name="Li Q."/>
            <person name="Zhang J."/>
            <person name="Yu X."/>
            <person name="Xie Z."/>
            <person name="Ding L."/>
            <person name="Guan P."/>
            <person name="Tang J."/>
            <person name="Liang Y."/>
            <person name="Wang S."/>
            <person name="Deng Q."/>
            <person name="Li S."/>
            <person name="Zhu J."/>
            <person name="Wang L."/>
            <person name="Liu H."/>
            <person name="Li P."/>
        </authorList>
    </citation>
    <scope>NUCLEOTIDE SEQUENCE [LARGE SCALE GENOMIC DNA]</scope>
    <source>
        <strain evidence="6">AG-1 IA</strain>
    </source>
</reference>
<dbReference type="EMBL" id="AFRT01001263">
    <property type="protein sequence ID" value="ELU40912.1"/>
    <property type="molecule type" value="Genomic_DNA"/>
</dbReference>
<name>L8WVS4_THACA</name>
<comment type="caution">
    <text evidence="5">The sequence shown here is derived from an EMBL/GenBank/DDBJ whole genome shotgun (WGS) entry which is preliminary data.</text>
</comment>
<feature type="region of interest" description="Disordered" evidence="3">
    <location>
        <begin position="129"/>
        <end position="173"/>
    </location>
</feature>
<evidence type="ECO:0000256" key="3">
    <source>
        <dbReference type="SAM" id="MobiDB-lite"/>
    </source>
</evidence>
<evidence type="ECO:0000313" key="6">
    <source>
        <dbReference type="Proteomes" id="UP000011668"/>
    </source>
</evidence>
<dbReference type="InterPro" id="IPR013766">
    <property type="entry name" value="Thioredoxin_domain"/>
</dbReference>
<dbReference type="Gene3D" id="1.25.40.10">
    <property type="entry name" value="Tetratricopeptide repeat domain"/>
    <property type="match status" value="1"/>
</dbReference>
<dbReference type="CDD" id="cd02947">
    <property type="entry name" value="TRX_family"/>
    <property type="match status" value="1"/>
</dbReference>
<feature type="compositionally biased region" description="Basic and acidic residues" evidence="3">
    <location>
        <begin position="142"/>
        <end position="156"/>
    </location>
</feature>
<protein>
    <submittedName>
        <fullName evidence="5">Thioredoxin domain-containing protein</fullName>
    </submittedName>
</protein>
<keyword evidence="1" id="KW-1015">Disulfide bond</keyword>
<dbReference type="PROSITE" id="PS50005">
    <property type="entry name" value="TPR"/>
    <property type="match status" value="1"/>
</dbReference>
<evidence type="ECO:0000259" key="4">
    <source>
        <dbReference type="Pfam" id="PF00085"/>
    </source>
</evidence>
<dbReference type="SUPFAM" id="SSF48452">
    <property type="entry name" value="TPR-like"/>
    <property type="match status" value="1"/>
</dbReference>
<keyword evidence="2" id="KW-0802">TPR repeat</keyword>
<dbReference type="InterPro" id="IPR011990">
    <property type="entry name" value="TPR-like_helical_dom_sf"/>
</dbReference>
<dbReference type="InterPro" id="IPR036249">
    <property type="entry name" value="Thioredoxin-like_sf"/>
</dbReference>
<dbReference type="SMART" id="SM00028">
    <property type="entry name" value="TPR"/>
    <property type="match status" value="2"/>
</dbReference>
<sequence>MSIVHVSSLNSLSTVLEAPSVGTDLPLLQGSTNSYGRCGPCHQIAPRYEHLAKINPQVHFLKCDVDAAQDVARHYKISAMPTFIFLKNGKQVDMVRGADPSLEHAIKKHKSFTSDDTAFLVAQTKNAQSLASNLPPDSEVELAERERERGGGRLEGDGTWSQEPPAPTNNSRAGDAILCYSEALRLDPTNLVYRNNRAQAALQDKCWGMALADAATVVSKEPDNTKAWIRLGKALRALGKIDESINAFTAAAIASPSSAAMSEIGESECIKASGSGEPLPEEGSIGWDIGLRRTEALSMQLEEDYAKGKGVFAKS</sequence>
<proteinExistence type="predicted"/>
<dbReference type="HOGENOM" id="CLU_883334_0_0_1"/>
<dbReference type="Pfam" id="PF00085">
    <property type="entry name" value="Thioredoxin"/>
    <property type="match status" value="1"/>
</dbReference>
<dbReference type="Gene3D" id="3.40.30.10">
    <property type="entry name" value="Glutaredoxin"/>
    <property type="match status" value="1"/>
</dbReference>
<dbReference type="STRING" id="983506.L8WVS4"/>
<evidence type="ECO:0000256" key="2">
    <source>
        <dbReference type="PROSITE-ProRule" id="PRU00339"/>
    </source>
</evidence>
<dbReference type="GO" id="GO:0006950">
    <property type="term" value="P:response to stress"/>
    <property type="evidence" value="ECO:0007669"/>
    <property type="project" value="UniProtKB-ARBA"/>
</dbReference>
<accession>L8WVS4</accession>
<dbReference type="OrthoDB" id="10263751at2759"/>
<dbReference type="SUPFAM" id="SSF52833">
    <property type="entry name" value="Thioredoxin-like"/>
    <property type="match status" value="1"/>
</dbReference>
<dbReference type="InterPro" id="IPR019734">
    <property type="entry name" value="TPR_rpt"/>
</dbReference>